<evidence type="ECO:0000313" key="6">
    <source>
        <dbReference type="EMBL" id="JAC67420.1"/>
    </source>
</evidence>
<keyword evidence="3" id="KW-0862">Zinc</keyword>
<dbReference type="Pfam" id="PF03110">
    <property type="entry name" value="SBP"/>
    <property type="match status" value="2"/>
</dbReference>
<dbReference type="GO" id="GO:0003677">
    <property type="term" value="F:DNA binding"/>
    <property type="evidence" value="ECO:0007669"/>
    <property type="project" value="InterPro"/>
</dbReference>
<dbReference type="InterPro" id="IPR004333">
    <property type="entry name" value="SBP_dom"/>
</dbReference>
<feature type="domain" description="SBP-type" evidence="5">
    <location>
        <begin position="116"/>
        <end position="191"/>
    </location>
</feature>
<keyword evidence="1" id="KW-0479">Metal-binding</keyword>
<reference evidence="6" key="1">
    <citation type="submission" date="2014-05" db="EMBL/GenBank/DDBJ databases">
        <title>The transcriptome of the halophilic microalga Tetraselmis sp. GSL018 isolated from the Great Salt Lake, Utah.</title>
        <authorList>
            <person name="Jinkerson R.E."/>
            <person name="D'Adamo S."/>
            <person name="Posewitz M.C."/>
        </authorList>
    </citation>
    <scope>NUCLEOTIDE SEQUENCE</scope>
    <source>
        <strain evidence="6">GSL018</strain>
    </source>
</reference>
<organism evidence="6">
    <name type="scientific">Tetraselmis sp. GSL018</name>
    <dbReference type="NCBI Taxonomy" id="582737"/>
    <lineage>
        <taxon>Eukaryota</taxon>
        <taxon>Viridiplantae</taxon>
        <taxon>Chlorophyta</taxon>
        <taxon>core chlorophytes</taxon>
        <taxon>Chlorodendrophyceae</taxon>
        <taxon>Chlorodendrales</taxon>
        <taxon>Chlorodendraceae</taxon>
        <taxon>Tetraselmis</taxon>
    </lineage>
</organism>
<gene>
    <name evidence="6" type="ORF">TSPGSL018_11215</name>
</gene>
<accession>A0A061R9R1</accession>
<name>A0A061R9R1_9CHLO</name>
<feature type="region of interest" description="Disordered" evidence="4">
    <location>
        <begin position="222"/>
        <end position="247"/>
    </location>
</feature>
<evidence type="ECO:0000256" key="1">
    <source>
        <dbReference type="ARBA" id="ARBA00022723"/>
    </source>
</evidence>
<dbReference type="PANTHER" id="PTHR31251">
    <property type="entry name" value="SQUAMOSA PROMOTER-BINDING-LIKE PROTEIN 4"/>
    <property type="match status" value="1"/>
</dbReference>
<sequence>MSRQPIQGMCDANNSSKEGKLRRIGYCQVPGCSFDLSESKYYNQRYKICARHHTAFIIPVDGVPKRFCQQCARLHDLTSFDGAKRSCRIKLQVHNMRRIMSKRALKDFGPFEPSHEAVCQVPGCTGALNTVYNIRYRICSDHMVSPEVQVHGEMQRFCQKCLEFHPVAFFDGRKFKCNPRRREAVAKYRESNISRVTRSVNGLETPVSTYLEQIMNVSSTGTAAGGTHQNCDEVAHSGKSREQPQEIGSRTPRMFAMDEKCSDGQNLQLGDQAAACPVPSSMVFMQSQTSRPNDLEPPPRGGFMRIRGAFGLLPGGDSAYSCNSSGASFRDFWRNMVLKSGQEHMGFDEWILHHRRLRLSHYHNGCAPGYQFRTSWEGSPYSAMQTALNSFWKQYHEGRDGTNFQNSHHRSRSQGVHDEHHPITSTAVEAAFRSTAHGLPP</sequence>
<dbReference type="GO" id="GO:0005634">
    <property type="term" value="C:nucleus"/>
    <property type="evidence" value="ECO:0007669"/>
    <property type="project" value="InterPro"/>
</dbReference>
<dbReference type="PROSITE" id="PS51141">
    <property type="entry name" value="ZF_SBP"/>
    <property type="match status" value="2"/>
</dbReference>
<feature type="compositionally biased region" description="Basic and acidic residues" evidence="4">
    <location>
        <begin position="230"/>
        <end position="244"/>
    </location>
</feature>
<dbReference type="SUPFAM" id="SSF103612">
    <property type="entry name" value="SBT domain"/>
    <property type="match status" value="2"/>
</dbReference>
<proteinExistence type="predicted"/>
<dbReference type="GO" id="GO:0008270">
    <property type="term" value="F:zinc ion binding"/>
    <property type="evidence" value="ECO:0007669"/>
    <property type="project" value="UniProtKB-KW"/>
</dbReference>
<dbReference type="AlphaFoldDB" id="A0A061R9R1"/>
<dbReference type="Gene3D" id="4.10.1100.10">
    <property type="entry name" value="Transcription factor, SBP-box domain"/>
    <property type="match status" value="2"/>
</dbReference>
<keyword evidence="2" id="KW-0863">Zinc-finger</keyword>
<dbReference type="InterPro" id="IPR044817">
    <property type="entry name" value="SBP-like"/>
</dbReference>
<evidence type="ECO:0000256" key="3">
    <source>
        <dbReference type="ARBA" id="ARBA00022833"/>
    </source>
</evidence>
<evidence type="ECO:0000256" key="2">
    <source>
        <dbReference type="ARBA" id="ARBA00022771"/>
    </source>
</evidence>
<evidence type="ECO:0000256" key="4">
    <source>
        <dbReference type="SAM" id="MobiDB-lite"/>
    </source>
</evidence>
<dbReference type="PANTHER" id="PTHR31251:SF169">
    <property type="entry name" value="SQUAMOSA PROMOTER-BINDING-LIKE PROTEIN 8"/>
    <property type="match status" value="1"/>
</dbReference>
<protein>
    <submittedName>
        <fullName evidence="6">Squamosa promoter-binding-like protein 7-like</fullName>
    </submittedName>
</protein>
<dbReference type="EMBL" id="GBEZ01019086">
    <property type="protein sequence ID" value="JAC67420.1"/>
    <property type="molecule type" value="Transcribed_RNA"/>
</dbReference>
<dbReference type="InterPro" id="IPR036893">
    <property type="entry name" value="SBP_sf"/>
</dbReference>
<evidence type="ECO:0000259" key="5">
    <source>
        <dbReference type="PROSITE" id="PS51141"/>
    </source>
</evidence>
<feature type="domain" description="SBP-type" evidence="5">
    <location>
        <begin position="24"/>
        <end position="101"/>
    </location>
</feature>